<dbReference type="Proteomes" id="UP000254072">
    <property type="component" value="Unassembled WGS sequence"/>
</dbReference>
<evidence type="ECO:0000256" key="3">
    <source>
        <dbReference type="SAM" id="SignalP"/>
    </source>
</evidence>
<dbReference type="PANTHER" id="PTHR35089">
    <property type="entry name" value="CHAPERONE PROTEIN SKP"/>
    <property type="match status" value="1"/>
</dbReference>
<dbReference type="SUPFAM" id="SSF111384">
    <property type="entry name" value="OmpH-like"/>
    <property type="match status" value="1"/>
</dbReference>
<comment type="similarity">
    <text evidence="1">Belongs to the Skp family.</text>
</comment>
<protein>
    <submittedName>
        <fullName evidence="4">Outer membrane protein</fullName>
    </submittedName>
</protein>
<feature type="signal peptide" evidence="3">
    <location>
        <begin position="1"/>
        <end position="20"/>
    </location>
</feature>
<evidence type="ECO:0000256" key="2">
    <source>
        <dbReference type="ARBA" id="ARBA00022729"/>
    </source>
</evidence>
<dbReference type="OrthoDB" id="1081275at2"/>
<keyword evidence="2 3" id="KW-0732">Signal</keyword>
<dbReference type="SMART" id="SM00935">
    <property type="entry name" value="OmpH"/>
    <property type="match status" value="1"/>
</dbReference>
<dbReference type="PANTHER" id="PTHR35089:SF1">
    <property type="entry name" value="CHAPERONE PROTEIN SKP"/>
    <property type="match status" value="1"/>
</dbReference>
<reference evidence="4 5" key="1">
    <citation type="submission" date="2018-06" db="EMBL/GenBank/DDBJ databases">
        <authorList>
            <consortium name="Pathogen Informatics"/>
            <person name="Doyle S."/>
        </authorList>
    </citation>
    <scope>NUCLEOTIDE SEQUENCE [LARGE SCALE GENOMIC DNA]</scope>
    <source>
        <strain evidence="4 5">NCTC11157</strain>
    </source>
</reference>
<evidence type="ECO:0000313" key="4">
    <source>
        <dbReference type="EMBL" id="SUB84558.1"/>
    </source>
</evidence>
<name>A0A379DVP3_9BACT</name>
<feature type="chain" id="PRO_5016565242" evidence="3">
    <location>
        <begin position="21"/>
        <end position="169"/>
    </location>
</feature>
<dbReference type="InterPro" id="IPR024930">
    <property type="entry name" value="Skp_dom_sf"/>
</dbReference>
<dbReference type="Gene3D" id="3.30.910.20">
    <property type="entry name" value="Skp domain"/>
    <property type="match status" value="1"/>
</dbReference>
<dbReference type="InterPro" id="IPR005632">
    <property type="entry name" value="Chaperone_Skp"/>
</dbReference>
<accession>A0A379DVP3</accession>
<dbReference type="AlphaFoldDB" id="A0A379DVP3"/>
<evidence type="ECO:0000313" key="5">
    <source>
        <dbReference type="Proteomes" id="UP000254072"/>
    </source>
</evidence>
<dbReference type="GO" id="GO:0051082">
    <property type="term" value="F:unfolded protein binding"/>
    <property type="evidence" value="ECO:0007669"/>
    <property type="project" value="InterPro"/>
</dbReference>
<dbReference type="GO" id="GO:0005829">
    <property type="term" value="C:cytosol"/>
    <property type="evidence" value="ECO:0007669"/>
    <property type="project" value="TreeGrafter"/>
</dbReference>
<gene>
    <name evidence="4" type="ORF">NCTC11157_00263</name>
</gene>
<dbReference type="RefSeq" id="WP_021669267.1">
    <property type="nucleotide sequence ID" value="NZ_UGTL01000001.1"/>
</dbReference>
<dbReference type="Pfam" id="PF03938">
    <property type="entry name" value="OmpH"/>
    <property type="match status" value="1"/>
</dbReference>
<proteinExistence type="inferred from homology"/>
<sequence>MMKKYFLFLLFAALPLWVSAQTPIKFAYFNYTEVLKMMPEYGVAMRNMANLRAKFDAETKRSENDFHAKYEEFLEGQRNFAPSILKKRQAELQEMMDKNIAFKKESDRLLLQAEKDAFAPAHARLKRVLAEMGHERGYAFILNADNNALPYVNNMVGEDITEALKTVIK</sequence>
<dbReference type="GeneID" id="91081527"/>
<organism evidence="4 5">
    <name type="scientific">Prevotella disiens</name>
    <dbReference type="NCBI Taxonomy" id="28130"/>
    <lineage>
        <taxon>Bacteria</taxon>
        <taxon>Pseudomonadati</taxon>
        <taxon>Bacteroidota</taxon>
        <taxon>Bacteroidia</taxon>
        <taxon>Bacteroidales</taxon>
        <taxon>Prevotellaceae</taxon>
        <taxon>Prevotella</taxon>
    </lineage>
</organism>
<evidence type="ECO:0000256" key="1">
    <source>
        <dbReference type="ARBA" id="ARBA00009091"/>
    </source>
</evidence>
<dbReference type="GO" id="GO:0050821">
    <property type="term" value="P:protein stabilization"/>
    <property type="evidence" value="ECO:0007669"/>
    <property type="project" value="TreeGrafter"/>
</dbReference>
<dbReference type="EMBL" id="UGTL01000001">
    <property type="protein sequence ID" value="SUB84558.1"/>
    <property type="molecule type" value="Genomic_DNA"/>
</dbReference>